<dbReference type="Proteomes" id="UP000028582">
    <property type="component" value="Unassembled WGS sequence"/>
</dbReference>
<dbReference type="EMBL" id="ANJA01002243">
    <property type="protein sequence ID" value="ETO70996.1"/>
    <property type="molecule type" value="Genomic_DNA"/>
</dbReference>
<sequence length="60" mass="6605">MIINTFPSGSACFGGILRSEPRGYRVVLVQRWSEPSGRQVEGHKVGGRDKMPTRALMVST</sequence>
<comment type="caution">
    <text evidence="1">The sequence shown here is derived from an EMBL/GenBank/DDBJ whole genome shotgun (WGS) entry which is preliminary data.</text>
</comment>
<dbReference type="AlphaFoldDB" id="A0A080ZWI5"/>
<gene>
    <name evidence="1" type="ORF">F444_12580</name>
</gene>
<proteinExistence type="predicted"/>
<evidence type="ECO:0000313" key="2">
    <source>
        <dbReference type="Proteomes" id="UP000028582"/>
    </source>
</evidence>
<accession>A0A080ZWI5</accession>
<reference evidence="1 2" key="1">
    <citation type="submission" date="2013-11" db="EMBL/GenBank/DDBJ databases">
        <title>The Genome Sequence of Phytophthora parasitica P1976.</title>
        <authorList>
            <consortium name="The Broad Institute Genomics Platform"/>
            <person name="Russ C."/>
            <person name="Tyler B."/>
            <person name="Panabieres F."/>
            <person name="Shan W."/>
            <person name="Tripathy S."/>
            <person name="Grunwald N."/>
            <person name="Machado M."/>
            <person name="Johnson C.S."/>
            <person name="Walker B."/>
            <person name="Young S."/>
            <person name="Zeng Q."/>
            <person name="Gargeya S."/>
            <person name="Fitzgerald M."/>
            <person name="Haas B."/>
            <person name="Abouelleil A."/>
            <person name="Allen A.W."/>
            <person name="Alvarado L."/>
            <person name="Arachchi H.M."/>
            <person name="Berlin A.M."/>
            <person name="Chapman S.B."/>
            <person name="Gainer-Dewar J."/>
            <person name="Goldberg J."/>
            <person name="Griggs A."/>
            <person name="Gujja S."/>
            <person name="Hansen M."/>
            <person name="Howarth C."/>
            <person name="Imamovic A."/>
            <person name="Ireland A."/>
            <person name="Larimer J."/>
            <person name="McCowan C."/>
            <person name="Murphy C."/>
            <person name="Pearson M."/>
            <person name="Poon T.W."/>
            <person name="Priest M."/>
            <person name="Roberts A."/>
            <person name="Saif S."/>
            <person name="Shea T."/>
            <person name="Sisk P."/>
            <person name="Sykes S."/>
            <person name="Wortman J."/>
            <person name="Nusbaum C."/>
            <person name="Birren B."/>
        </authorList>
    </citation>
    <scope>NUCLEOTIDE SEQUENCE [LARGE SCALE GENOMIC DNA]</scope>
    <source>
        <strain evidence="1 2">P1976</strain>
    </source>
</reference>
<evidence type="ECO:0000313" key="1">
    <source>
        <dbReference type="EMBL" id="ETO70996.1"/>
    </source>
</evidence>
<name>A0A080ZWI5_PHYNI</name>
<protein>
    <submittedName>
        <fullName evidence="1">Uncharacterized protein</fullName>
    </submittedName>
</protein>
<organism evidence="1 2">
    <name type="scientific">Phytophthora nicotianae P1976</name>
    <dbReference type="NCBI Taxonomy" id="1317066"/>
    <lineage>
        <taxon>Eukaryota</taxon>
        <taxon>Sar</taxon>
        <taxon>Stramenopiles</taxon>
        <taxon>Oomycota</taxon>
        <taxon>Peronosporomycetes</taxon>
        <taxon>Peronosporales</taxon>
        <taxon>Peronosporaceae</taxon>
        <taxon>Phytophthora</taxon>
    </lineage>
</organism>